<evidence type="ECO:0000313" key="8">
    <source>
        <dbReference type="EMBL" id="MCS0581306.1"/>
    </source>
</evidence>
<organism evidence="8 9">
    <name type="scientific">Massilia pinisoli</name>
    <dbReference type="NCBI Taxonomy" id="1772194"/>
    <lineage>
        <taxon>Bacteria</taxon>
        <taxon>Pseudomonadati</taxon>
        <taxon>Pseudomonadota</taxon>
        <taxon>Betaproteobacteria</taxon>
        <taxon>Burkholderiales</taxon>
        <taxon>Oxalobacteraceae</taxon>
        <taxon>Telluria group</taxon>
        <taxon>Massilia</taxon>
    </lineage>
</organism>
<reference evidence="8 9" key="1">
    <citation type="submission" date="2022-08" db="EMBL/GenBank/DDBJ databases">
        <title>Reclassification of Massilia species as members of the genera Telluria, Duganella, Pseudoduganella, Mokoshia gen. nov. and Zemynaea gen. nov. using orthogonal and non-orthogonal genome-based approaches.</title>
        <authorList>
            <person name="Bowman J.P."/>
        </authorList>
    </citation>
    <scope>NUCLEOTIDE SEQUENCE [LARGE SCALE GENOMIC DNA]</scope>
    <source>
        <strain evidence="8 9">JCM 31316</strain>
    </source>
</reference>
<comment type="subcellular location">
    <subcellularLocation>
        <location evidence="1">Cell membrane</location>
        <topology evidence="1">Multi-pass membrane protein</topology>
    </subcellularLocation>
</comment>
<feature type="transmembrane region" description="Helical" evidence="7">
    <location>
        <begin position="198"/>
        <end position="216"/>
    </location>
</feature>
<evidence type="ECO:0000256" key="3">
    <source>
        <dbReference type="ARBA" id="ARBA00022679"/>
    </source>
</evidence>
<evidence type="ECO:0000313" key="9">
    <source>
        <dbReference type="Proteomes" id="UP001204151"/>
    </source>
</evidence>
<protein>
    <submittedName>
        <fullName evidence="8">Glycosyltransferase</fullName>
    </submittedName>
</protein>
<feature type="transmembrane region" description="Helical" evidence="7">
    <location>
        <begin position="6"/>
        <end position="26"/>
    </location>
</feature>
<feature type="transmembrane region" description="Helical" evidence="7">
    <location>
        <begin position="54"/>
        <end position="74"/>
    </location>
</feature>
<feature type="transmembrane region" description="Helical" evidence="7">
    <location>
        <begin position="80"/>
        <end position="101"/>
    </location>
</feature>
<comment type="caution">
    <text evidence="8">The sequence shown here is derived from an EMBL/GenBank/DDBJ whole genome shotgun (WGS) entry which is preliminary data.</text>
</comment>
<evidence type="ECO:0000256" key="5">
    <source>
        <dbReference type="ARBA" id="ARBA00022989"/>
    </source>
</evidence>
<evidence type="ECO:0000256" key="6">
    <source>
        <dbReference type="ARBA" id="ARBA00023136"/>
    </source>
</evidence>
<proteinExistence type="predicted"/>
<dbReference type="RefSeq" id="WP_258815916.1">
    <property type="nucleotide sequence ID" value="NZ_JANUGW010000004.1"/>
</dbReference>
<dbReference type="Proteomes" id="UP001204151">
    <property type="component" value="Unassembled WGS sequence"/>
</dbReference>
<feature type="transmembrane region" description="Helical" evidence="7">
    <location>
        <begin position="315"/>
        <end position="333"/>
    </location>
</feature>
<evidence type="ECO:0000256" key="1">
    <source>
        <dbReference type="ARBA" id="ARBA00004651"/>
    </source>
</evidence>
<keyword evidence="9" id="KW-1185">Reference proteome</keyword>
<dbReference type="PANTHER" id="PTHR22926:SF3">
    <property type="entry name" value="UNDECAPRENYL-PHOSPHATE ALPHA-N-ACETYLGLUCOSAMINYL 1-PHOSPHATE TRANSFERASE"/>
    <property type="match status" value="1"/>
</dbReference>
<feature type="transmembrane region" description="Helical" evidence="7">
    <location>
        <begin position="252"/>
        <end position="272"/>
    </location>
</feature>
<feature type="transmembrane region" description="Helical" evidence="7">
    <location>
        <begin position="172"/>
        <end position="192"/>
    </location>
</feature>
<evidence type="ECO:0000256" key="4">
    <source>
        <dbReference type="ARBA" id="ARBA00022692"/>
    </source>
</evidence>
<keyword evidence="3" id="KW-0808">Transferase</keyword>
<gene>
    <name evidence="8" type="ORF">NX784_06855</name>
</gene>
<keyword evidence="5 7" id="KW-1133">Transmembrane helix</keyword>
<evidence type="ECO:0000256" key="7">
    <source>
        <dbReference type="SAM" id="Phobius"/>
    </source>
</evidence>
<feature type="transmembrane region" description="Helical" evidence="7">
    <location>
        <begin position="339"/>
        <end position="357"/>
    </location>
</feature>
<dbReference type="PANTHER" id="PTHR22926">
    <property type="entry name" value="PHOSPHO-N-ACETYLMURAMOYL-PENTAPEPTIDE-TRANSFERASE"/>
    <property type="match status" value="1"/>
</dbReference>
<feature type="transmembrane region" description="Helical" evidence="7">
    <location>
        <begin position="228"/>
        <end position="246"/>
    </location>
</feature>
<dbReference type="InterPro" id="IPR000715">
    <property type="entry name" value="Glycosyl_transferase_4"/>
</dbReference>
<keyword evidence="4 7" id="KW-0812">Transmembrane</keyword>
<feature type="transmembrane region" description="Helical" evidence="7">
    <location>
        <begin position="113"/>
        <end position="132"/>
    </location>
</feature>
<sequence>MSEIQFFQLASVAFAASLVVSLLIVMSQKWHGGLSHDHDLNGVQKVHTTAVPRIGGLAVLAGVVLGCISFGRMYQASRTPLIGTEMVLLLIASLPAFLAGLIEDFTKRVSVRVRLLATALSALVASALLGATLRELDIWGVDALLAFTPVALLVTAIVVAGGSNAINIIDGFNGLSSSTIVIMAAGLAAVAVRCGDHLVADLGMVVIGATLGFMVLNYPRGKLFLGDGGAYFLGFWVSEMAVLLLVRNASVNAWQVLSICAYPVIEVLFSIYRRRFIQNVSPGAPDALHLHTLVYRRMVFKYVDKSSRNPWKRNAAVACIIPPVVAVCVAASVLVGTSIAMSILTVLAQVLIYIAVYGRLVRGRWTTAEAGRIDADVSVNPRLR</sequence>
<evidence type="ECO:0000256" key="2">
    <source>
        <dbReference type="ARBA" id="ARBA00022475"/>
    </source>
</evidence>
<dbReference type="Pfam" id="PF00953">
    <property type="entry name" value="Glycos_transf_4"/>
    <property type="match status" value="1"/>
</dbReference>
<feature type="transmembrane region" description="Helical" evidence="7">
    <location>
        <begin position="138"/>
        <end position="160"/>
    </location>
</feature>
<accession>A0ABT1ZN37</accession>
<name>A0ABT1ZN37_9BURK</name>
<dbReference type="CDD" id="cd06912">
    <property type="entry name" value="GT_MraY_like"/>
    <property type="match status" value="1"/>
</dbReference>
<keyword evidence="6 7" id="KW-0472">Membrane</keyword>
<keyword evidence="2" id="KW-1003">Cell membrane</keyword>
<dbReference type="EMBL" id="JANUGW010000004">
    <property type="protein sequence ID" value="MCS0581306.1"/>
    <property type="molecule type" value="Genomic_DNA"/>
</dbReference>